<feature type="transmembrane region" description="Helical" evidence="1">
    <location>
        <begin position="222"/>
        <end position="248"/>
    </location>
</feature>
<dbReference type="GO" id="GO:0019645">
    <property type="term" value="P:anaerobic electron transport chain"/>
    <property type="evidence" value="ECO:0007669"/>
    <property type="project" value="InterPro"/>
</dbReference>
<feature type="transmembrane region" description="Helical" evidence="1">
    <location>
        <begin position="180"/>
        <end position="202"/>
    </location>
</feature>
<evidence type="ECO:0000256" key="1">
    <source>
        <dbReference type="SAM" id="Phobius"/>
    </source>
</evidence>
<dbReference type="PANTHER" id="PTHR38095:SF2">
    <property type="entry name" value="ANAEROBIC DIMETHYL SULFOXIDE REDUCTASE CHAIN C"/>
    <property type="match status" value="1"/>
</dbReference>
<feature type="transmembrane region" description="Helical" evidence="1">
    <location>
        <begin position="87"/>
        <end position="106"/>
    </location>
</feature>
<dbReference type="Proteomes" id="UP000503464">
    <property type="component" value="Chromosome"/>
</dbReference>
<protein>
    <submittedName>
        <fullName evidence="2">Dimethyl sulfoxide reductase anchor subunit</fullName>
        <ecNumber evidence="2">1.8.5.3</ecNumber>
    </submittedName>
</protein>
<dbReference type="PANTHER" id="PTHR38095">
    <property type="entry name" value="ANAEROBIC DIMETHYL SULFOXIDE REDUCTASE CHAIN YNFH"/>
    <property type="match status" value="1"/>
</dbReference>
<dbReference type="AlphaFoldDB" id="A0AAE7JTS3"/>
<sequence length="282" mass="31143">MHEWPLIIFTLLVQASVGITLFTTFSLVLAKQGLGSQEKRRLALPFMLLAFIFGALGLMVSTAHLGYPLNAFHALRHVESSWLSREIIFASLYLAFLGLGTLIALISKRLPIVLLLIASLLGIVDVFCMSAIYVHSSVVTWMHFNTYLMFFGSVLSLGAVASLWSLAIRPDLPSQLMRKLAVTAVALLIVITLCRLLVQPVYMEYLTSVWNSDVVTFPHQPLAAFAQLASLRLASWVILIAGMCALALCWRSQRINKRLLALGSGLIVVAEVLLRVGFFNIQ</sequence>
<name>A0AAE7JTS3_SERFO</name>
<evidence type="ECO:0000313" key="2">
    <source>
        <dbReference type="EMBL" id="QKJ59143.1"/>
    </source>
</evidence>
<dbReference type="RefSeq" id="WP_173409278.1">
    <property type="nucleotide sequence ID" value="NZ_CP054160.3"/>
</dbReference>
<keyword evidence="2" id="KW-0560">Oxidoreductase</keyword>
<keyword evidence="1" id="KW-0812">Transmembrane</keyword>
<reference evidence="3" key="1">
    <citation type="submission" date="2020-03" db="EMBL/GenBank/DDBJ databases">
        <title>Genome sequences of seven Enterobacteriaceae strains isolated from Canadian wastewater treatment facilities.</title>
        <authorList>
            <person name="Huang H."/>
            <person name="Chmara J.T."/>
            <person name="Duceppe M.-O."/>
        </authorList>
    </citation>
    <scope>NUCLEOTIDE SEQUENCE [LARGE SCALE GENOMIC DNA]</scope>
    <source>
        <strain evidence="3">Biosolid 3</strain>
    </source>
</reference>
<dbReference type="EMBL" id="CP054160">
    <property type="protein sequence ID" value="QKJ59143.1"/>
    <property type="molecule type" value="Genomic_DNA"/>
</dbReference>
<feature type="transmembrane region" description="Helical" evidence="1">
    <location>
        <begin position="113"/>
        <end position="135"/>
    </location>
</feature>
<organism evidence="2 3">
    <name type="scientific">Serratia fonticola</name>
    <dbReference type="NCBI Taxonomy" id="47917"/>
    <lineage>
        <taxon>Bacteria</taxon>
        <taxon>Pseudomonadati</taxon>
        <taxon>Pseudomonadota</taxon>
        <taxon>Gammaproteobacteria</taxon>
        <taxon>Enterobacterales</taxon>
        <taxon>Yersiniaceae</taxon>
        <taxon>Serratia</taxon>
    </lineage>
</organism>
<dbReference type="GO" id="GO:0009390">
    <property type="term" value="C:dimethyl sulfoxide reductase complex"/>
    <property type="evidence" value="ECO:0007669"/>
    <property type="project" value="TreeGrafter"/>
</dbReference>
<accession>A0AAE7JTS3</accession>
<gene>
    <name evidence="2" type="ORF">G9399_13220</name>
</gene>
<proteinExistence type="predicted"/>
<keyword evidence="1" id="KW-1133">Transmembrane helix</keyword>
<feature type="transmembrane region" description="Helical" evidence="1">
    <location>
        <begin position="6"/>
        <end position="30"/>
    </location>
</feature>
<feature type="transmembrane region" description="Helical" evidence="1">
    <location>
        <begin position="147"/>
        <end position="168"/>
    </location>
</feature>
<dbReference type="Pfam" id="PF04976">
    <property type="entry name" value="DmsC"/>
    <property type="match status" value="1"/>
</dbReference>
<dbReference type="EC" id="1.8.5.3" evidence="2"/>
<dbReference type="GO" id="GO:0005886">
    <property type="term" value="C:plasma membrane"/>
    <property type="evidence" value="ECO:0007669"/>
    <property type="project" value="TreeGrafter"/>
</dbReference>
<feature type="transmembrane region" description="Helical" evidence="1">
    <location>
        <begin position="42"/>
        <end position="67"/>
    </location>
</feature>
<dbReference type="GO" id="GO:0009389">
    <property type="term" value="F:dimethyl sulfoxide reductase activity"/>
    <property type="evidence" value="ECO:0007669"/>
    <property type="project" value="TreeGrafter"/>
</dbReference>
<feature type="transmembrane region" description="Helical" evidence="1">
    <location>
        <begin position="260"/>
        <end position="281"/>
    </location>
</feature>
<dbReference type="InterPro" id="IPR007059">
    <property type="entry name" value="DmsC"/>
</dbReference>
<keyword evidence="1" id="KW-0472">Membrane</keyword>
<evidence type="ECO:0000313" key="3">
    <source>
        <dbReference type="Proteomes" id="UP000503464"/>
    </source>
</evidence>